<dbReference type="GO" id="GO:0051536">
    <property type="term" value="F:iron-sulfur cluster binding"/>
    <property type="evidence" value="ECO:0007669"/>
    <property type="project" value="UniProtKB-KW"/>
</dbReference>
<evidence type="ECO:0000256" key="1">
    <source>
        <dbReference type="ARBA" id="ARBA00022691"/>
    </source>
</evidence>
<evidence type="ECO:0000313" key="6">
    <source>
        <dbReference type="EMBL" id="KPL78524.1"/>
    </source>
</evidence>
<dbReference type="SFLD" id="SFLDG01067">
    <property type="entry name" value="SPASM/twitch_domain_containing"/>
    <property type="match status" value="1"/>
</dbReference>
<dbReference type="Proteomes" id="UP000050501">
    <property type="component" value="Unassembled WGS sequence"/>
</dbReference>
<feature type="domain" description="Radical SAM core" evidence="5">
    <location>
        <begin position="114"/>
        <end position="327"/>
    </location>
</feature>
<dbReference type="InterPro" id="IPR013785">
    <property type="entry name" value="Aldolase_TIM"/>
</dbReference>
<evidence type="ECO:0000313" key="7">
    <source>
        <dbReference type="Proteomes" id="UP000050501"/>
    </source>
</evidence>
<evidence type="ECO:0000256" key="4">
    <source>
        <dbReference type="ARBA" id="ARBA00023014"/>
    </source>
</evidence>
<dbReference type="InterPro" id="IPR006638">
    <property type="entry name" value="Elp3/MiaA/NifB-like_rSAM"/>
</dbReference>
<dbReference type="Gene3D" id="3.20.20.70">
    <property type="entry name" value="Aldolase class I"/>
    <property type="match status" value="1"/>
</dbReference>
<comment type="caution">
    <text evidence="6">The sequence shown here is derived from an EMBL/GenBank/DDBJ whole genome shotgun (WGS) entry which is preliminary data.</text>
</comment>
<organism evidence="6 7">
    <name type="scientific">Levilinea saccharolytica</name>
    <dbReference type="NCBI Taxonomy" id="229921"/>
    <lineage>
        <taxon>Bacteria</taxon>
        <taxon>Bacillati</taxon>
        <taxon>Chloroflexota</taxon>
        <taxon>Anaerolineae</taxon>
        <taxon>Anaerolineales</taxon>
        <taxon>Anaerolineaceae</taxon>
        <taxon>Levilinea</taxon>
    </lineage>
</organism>
<evidence type="ECO:0000256" key="3">
    <source>
        <dbReference type="ARBA" id="ARBA00023004"/>
    </source>
</evidence>
<dbReference type="GO" id="GO:0006783">
    <property type="term" value="P:heme biosynthetic process"/>
    <property type="evidence" value="ECO:0007669"/>
    <property type="project" value="TreeGrafter"/>
</dbReference>
<dbReference type="NCBIfam" id="TIGR04085">
    <property type="entry name" value="rSAM_more_4Fe4S"/>
    <property type="match status" value="1"/>
</dbReference>
<dbReference type="EMBL" id="LGCM01000055">
    <property type="protein sequence ID" value="KPL78524.1"/>
    <property type="molecule type" value="Genomic_DNA"/>
</dbReference>
<dbReference type="InterPro" id="IPR023885">
    <property type="entry name" value="4Fe4S-binding_SPASM_dom"/>
</dbReference>
<name>A0A0P6X8S4_9CHLR</name>
<dbReference type="SUPFAM" id="SSF102114">
    <property type="entry name" value="Radical SAM enzymes"/>
    <property type="match status" value="1"/>
</dbReference>
<dbReference type="PROSITE" id="PS51918">
    <property type="entry name" value="RADICAL_SAM"/>
    <property type="match status" value="1"/>
</dbReference>
<evidence type="ECO:0000259" key="5">
    <source>
        <dbReference type="PROSITE" id="PS51918"/>
    </source>
</evidence>
<dbReference type="Pfam" id="PF13186">
    <property type="entry name" value="SPASM"/>
    <property type="match status" value="1"/>
</dbReference>
<accession>A0A0P6X8S4</accession>
<dbReference type="PANTHER" id="PTHR11228:SF7">
    <property type="entry name" value="PQQA PEPTIDE CYCLASE"/>
    <property type="match status" value="1"/>
</dbReference>
<dbReference type="InterPro" id="IPR007197">
    <property type="entry name" value="rSAM"/>
</dbReference>
<keyword evidence="3" id="KW-0408">Iron</keyword>
<dbReference type="PANTHER" id="PTHR11228">
    <property type="entry name" value="RADICAL SAM DOMAIN PROTEIN"/>
    <property type="match status" value="1"/>
</dbReference>
<dbReference type="Pfam" id="PF04055">
    <property type="entry name" value="Radical_SAM"/>
    <property type="match status" value="1"/>
</dbReference>
<proteinExistence type="predicted"/>
<keyword evidence="1" id="KW-0949">S-adenosyl-L-methionine</keyword>
<sequence>MGVYPYTFQAPGEQSRVHLRVEADGSGLLLTNASRRYELDSTAVYMAYLFLEGVPVPDAARALSERFKLSASRARQEFASFTEKMEILIRPDDACPICALEDSLSYTMPFSSRPTAPLRMDLALTYRCSNDCHHCYNARPRQGPELSTAEWKKVLDLTWQARIPHVVFTGGEPTLRPDLVELVAHAQANGQIAGLNTNGRRLKDPAYVAALVEAGLDHVQITLESHDPAVHDRMVARSGAWQETVEGIRAALQSRLFVMTNTTLLEDNAPFLQDTLTFLTDLGVPTFGLNALIYSGRGLNVGRGLAESQLPPLLEMARAHVERSGQRLIWYTPTQYCHFDPLQLELGVKGCTAALSNMCVEPDGAVLPCQSYYTPLGNLLNDPWDQIWNHELAVSLRERRGLPAECQACTFLAECGGGCPLARAAGQSAPPVCIQPIPPAF</sequence>
<reference evidence="6 7" key="1">
    <citation type="submission" date="2015-07" db="EMBL/GenBank/DDBJ databases">
        <title>Genome sequence of Levilinea saccharolytica DSM 16555.</title>
        <authorList>
            <person name="Hemp J."/>
            <person name="Ward L.M."/>
            <person name="Pace L.A."/>
            <person name="Fischer W.W."/>
        </authorList>
    </citation>
    <scope>NUCLEOTIDE SEQUENCE [LARGE SCALE GENOMIC DNA]</scope>
    <source>
        <strain evidence="6 7">KIBI-1</strain>
    </source>
</reference>
<dbReference type="InterPro" id="IPR050377">
    <property type="entry name" value="Radical_SAM_PqqE_MftC-like"/>
</dbReference>
<dbReference type="SFLD" id="SFLDG01386">
    <property type="entry name" value="main_SPASM_domain-containing"/>
    <property type="match status" value="1"/>
</dbReference>
<dbReference type="SFLD" id="SFLDS00029">
    <property type="entry name" value="Radical_SAM"/>
    <property type="match status" value="1"/>
</dbReference>
<dbReference type="GO" id="GO:0046872">
    <property type="term" value="F:metal ion binding"/>
    <property type="evidence" value="ECO:0007669"/>
    <property type="project" value="UniProtKB-KW"/>
</dbReference>
<gene>
    <name evidence="6" type="ORF">ADN01_14955</name>
</gene>
<dbReference type="InterPro" id="IPR058240">
    <property type="entry name" value="rSAM_sf"/>
</dbReference>
<evidence type="ECO:0000256" key="2">
    <source>
        <dbReference type="ARBA" id="ARBA00022723"/>
    </source>
</evidence>
<dbReference type="CDD" id="cd01335">
    <property type="entry name" value="Radical_SAM"/>
    <property type="match status" value="1"/>
</dbReference>
<dbReference type="GO" id="GO:0003824">
    <property type="term" value="F:catalytic activity"/>
    <property type="evidence" value="ECO:0007669"/>
    <property type="project" value="InterPro"/>
</dbReference>
<keyword evidence="7" id="KW-1185">Reference proteome</keyword>
<dbReference type="STRING" id="229921.ADN01_14955"/>
<keyword evidence="4" id="KW-0411">Iron-sulfur</keyword>
<dbReference type="AlphaFoldDB" id="A0A0P6X8S4"/>
<dbReference type="SMART" id="SM00729">
    <property type="entry name" value="Elp3"/>
    <property type="match status" value="1"/>
</dbReference>
<protein>
    <recommendedName>
        <fullName evidence="5">Radical SAM core domain-containing protein</fullName>
    </recommendedName>
</protein>
<keyword evidence="2" id="KW-0479">Metal-binding</keyword>